<gene>
    <name evidence="1" type="ORF">OJAV_G00032640</name>
</gene>
<reference evidence="1 2" key="1">
    <citation type="submission" date="2018-11" db="EMBL/GenBank/DDBJ databases">
        <authorList>
            <person name="Lopez-Roques C."/>
            <person name="Donnadieu C."/>
            <person name="Bouchez O."/>
            <person name="Klopp C."/>
            <person name="Cabau C."/>
            <person name="Zahm M."/>
        </authorList>
    </citation>
    <scope>NUCLEOTIDE SEQUENCE [LARGE SCALE GENOMIC DNA]</scope>
    <source>
        <strain evidence="1">RS831</strain>
        <tissue evidence="1">Whole body</tissue>
    </source>
</reference>
<dbReference type="EMBL" id="CM012440">
    <property type="protein sequence ID" value="RVE73573.1"/>
    <property type="molecule type" value="Genomic_DNA"/>
</dbReference>
<organism evidence="1 2">
    <name type="scientific">Oryzias javanicus</name>
    <name type="common">Javanese ricefish</name>
    <name type="synonym">Aplocheilus javanicus</name>
    <dbReference type="NCBI Taxonomy" id="123683"/>
    <lineage>
        <taxon>Eukaryota</taxon>
        <taxon>Metazoa</taxon>
        <taxon>Chordata</taxon>
        <taxon>Craniata</taxon>
        <taxon>Vertebrata</taxon>
        <taxon>Euteleostomi</taxon>
        <taxon>Actinopterygii</taxon>
        <taxon>Neopterygii</taxon>
        <taxon>Teleostei</taxon>
        <taxon>Neoteleostei</taxon>
        <taxon>Acanthomorphata</taxon>
        <taxon>Ovalentaria</taxon>
        <taxon>Atherinomorphae</taxon>
        <taxon>Beloniformes</taxon>
        <taxon>Adrianichthyidae</taxon>
        <taxon>Oryziinae</taxon>
        <taxon>Oryzias</taxon>
    </lineage>
</organism>
<proteinExistence type="predicted"/>
<sequence>MLTYHFTVPTHLCLKTCSFSILEHKVYGRKKNKVLNKRDLSENRASLDCDSRTVDSISGLTTLTRRLLPLNFAI</sequence>
<evidence type="ECO:0000313" key="1">
    <source>
        <dbReference type="EMBL" id="RVE73573.1"/>
    </source>
</evidence>
<dbReference type="Proteomes" id="UP000283210">
    <property type="component" value="Chromosome 4"/>
</dbReference>
<keyword evidence="2" id="KW-1185">Reference proteome</keyword>
<reference evidence="1 2" key="2">
    <citation type="submission" date="2019-01" db="EMBL/GenBank/DDBJ databases">
        <title>A chromosome length genome reference of the Java medaka (oryzias javanicus).</title>
        <authorList>
            <person name="Herpin A."/>
            <person name="Takehana Y."/>
            <person name="Naruse K."/>
            <person name="Ansai S."/>
            <person name="Kawaguchi M."/>
        </authorList>
    </citation>
    <scope>NUCLEOTIDE SEQUENCE [LARGE SCALE GENOMIC DNA]</scope>
    <source>
        <strain evidence="1">RS831</strain>
        <tissue evidence="1">Whole body</tissue>
    </source>
</reference>
<dbReference type="AlphaFoldDB" id="A0A437DF46"/>
<name>A0A437DF46_ORYJA</name>
<accession>A0A437DF46</accession>
<protein>
    <submittedName>
        <fullName evidence="1">Uncharacterized protein</fullName>
    </submittedName>
</protein>
<evidence type="ECO:0000313" key="2">
    <source>
        <dbReference type="Proteomes" id="UP000283210"/>
    </source>
</evidence>